<dbReference type="PROSITE" id="PS51257">
    <property type="entry name" value="PROKAR_LIPOPROTEIN"/>
    <property type="match status" value="1"/>
</dbReference>
<evidence type="ECO:0000313" key="3">
    <source>
        <dbReference type="Proteomes" id="UP000261811"/>
    </source>
</evidence>
<evidence type="ECO:0000256" key="1">
    <source>
        <dbReference type="SAM" id="MobiDB-lite"/>
    </source>
</evidence>
<comment type="caution">
    <text evidence="2">The sequence shown here is derived from an EMBL/GenBank/DDBJ whole genome shotgun (WGS) entry which is preliminary data.</text>
</comment>
<dbReference type="Gene3D" id="1.20.1630.10">
    <property type="entry name" value="Formate dehydrogenase/DMSO reductase domain"/>
    <property type="match status" value="1"/>
</dbReference>
<organism evidence="2 3">
    <name type="scientific">Actinomadura logoneensis</name>
    <dbReference type="NCBI Taxonomy" id="2293572"/>
    <lineage>
        <taxon>Bacteria</taxon>
        <taxon>Bacillati</taxon>
        <taxon>Actinomycetota</taxon>
        <taxon>Actinomycetes</taxon>
        <taxon>Streptosporangiales</taxon>
        <taxon>Thermomonosporaceae</taxon>
        <taxon>Actinomadura</taxon>
    </lineage>
</organism>
<reference evidence="2 3" key="1">
    <citation type="submission" date="2018-08" db="EMBL/GenBank/DDBJ databases">
        <title>Actinomadura jelena sp. nov., a novel Actinomycete isolated from soil in Chad.</title>
        <authorList>
            <person name="Shi L."/>
        </authorList>
    </citation>
    <scope>NUCLEOTIDE SEQUENCE [LARGE SCALE GENOMIC DNA]</scope>
    <source>
        <strain evidence="2 3">NEAU-G17</strain>
    </source>
</reference>
<dbReference type="Proteomes" id="UP000261811">
    <property type="component" value="Unassembled WGS sequence"/>
</dbReference>
<evidence type="ECO:0000313" key="2">
    <source>
        <dbReference type="EMBL" id="RFU38147.1"/>
    </source>
</evidence>
<protein>
    <recommendedName>
        <fullName evidence="4">Polysulfide reductase</fullName>
    </recommendedName>
</protein>
<sequence>MLDRVATGGAAALGPAVLTYTAVLACDTAVPSWHEGYRQMPFVFAGSGIVAASGMALAASPAHHNGPARSAAVVGGLLELGAARVMRHRLGLVGEPYQEGRAGRFMRAAEVLTFAGAVTAVLFGGRGRPAALASGAALLAASACTRFGVFHAGRQSAEDPRYTVVPQQRRGRTGEER</sequence>
<accession>A0A372JDS3</accession>
<name>A0A372JDS3_9ACTN</name>
<dbReference type="AlphaFoldDB" id="A0A372JDS3"/>
<gene>
    <name evidence="2" type="ORF">DZF91_29225</name>
</gene>
<evidence type="ECO:0008006" key="4">
    <source>
        <dbReference type="Google" id="ProtNLM"/>
    </source>
</evidence>
<feature type="region of interest" description="Disordered" evidence="1">
    <location>
        <begin position="158"/>
        <end position="177"/>
    </location>
</feature>
<keyword evidence="3" id="KW-1185">Reference proteome</keyword>
<proteinExistence type="predicted"/>
<dbReference type="EMBL" id="QURH01000864">
    <property type="protein sequence ID" value="RFU38147.1"/>
    <property type="molecule type" value="Genomic_DNA"/>
</dbReference>